<organism evidence="1">
    <name type="scientific">viral metagenome</name>
    <dbReference type="NCBI Taxonomy" id="1070528"/>
    <lineage>
        <taxon>unclassified sequences</taxon>
        <taxon>metagenomes</taxon>
        <taxon>organismal metagenomes</taxon>
    </lineage>
</organism>
<name>A0A6C0HLI0_9ZZZZ</name>
<dbReference type="EMBL" id="MN739983">
    <property type="protein sequence ID" value="QHT81492.1"/>
    <property type="molecule type" value="Genomic_DNA"/>
</dbReference>
<sequence>MNMPNLGKYASVGNLPFTTQKLNYHRGYGNIVVHDVDGKNNVTTHISKFNRIEPLTTPFGEHLPPARGPNPYQMFNSETSIAWAANNFDKR</sequence>
<dbReference type="AlphaFoldDB" id="A0A6C0HLI0"/>
<evidence type="ECO:0000313" key="1">
    <source>
        <dbReference type="EMBL" id="QHT81492.1"/>
    </source>
</evidence>
<protein>
    <submittedName>
        <fullName evidence="1">Uncharacterized protein</fullName>
    </submittedName>
</protein>
<accession>A0A6C0HLI0</accession>
<proteinExistence type="predicted"/>
<reference evidence="1" key="1">
    <citation type="journal article" date="2020" name="Nature">
        <title>Giant virus diversity and host interactions through global metagenomics.</title>
        <authorList>
            <person name="Schulz F."/>
            <person name="Roux S."/>
            <person name="Paez-Espino D."/>
            <person name="Jungbluth S."/>
            <person name="Walsh D.A."/>
            <person name="Denef V.J."/>
            <person name="McMahon K.D."/>
            <person name="Konstantinidis K.T."/>
            <person name="Eloe-Fadrosh E.A."/>
            <person name="Kyrpides N.C."/>
            <person name="Woyke T."/>
        </authorList>
    </citation>
    <scope>NUCLEOTIDE SEQUENCE</scope>
    <source>
        <strain evidence="1">GVMAG-M-3300023184-13</strain>
    </source>
</reference>